<dbReference type="Pfam" id="PF16363">
    <property type="entry name" value="GDP_Man_Dehyd"/>
    <property type="match status" value="1"/>
</dbReference>
<name>A0A2M7GA98_9BACT</name>
<dbReference type="InterPro" id="IPR013445">
    <property type="entry name" value="CDP_4_6_deHydtase"/>
</dbReference>
<evidence type="ECO:0000259" key="1">
    <source>
        <dbReference type="Pfam" id="PF16363"/>
    </source>
</evidence>
<dbReference type="EMBL" id="PFFQ01000006">
    <property type="protein sequence ID" value="PIW19071.1"/>
    <property type="molecule type" value="Genomic_DNA"/>
</dbReference>
<sequence length="361" mass="40525">MFYDPLFWSGKKVFLTGQTGFKGAWLSLWLSFLGAKITGFALPPATNPNLFELLQLEQDLQSISGDIRNPSELQQALQNAQPEIVIHMAAQALVRPSYQFPQETFATNIMGTVHLLEAIRATPGIRVVLNITTDKCYENTGQTHAFQENHPLGGHDPYSASKACSELVTASYRDSFFHADRYTEHGLAIASARAGNVIGGGDWSPERLIPDILAAMRQKQALVIRHPEACRPWQFVLEPLQGYLRLIEKLWQQGPLFNGAWNFGPAPEKTQTVGWIVQELQKYQPEAEVILAKGPQPHEAAFLQLDSSKARTQLGWTPQLEIEETLAWIMEWHQAHQAGGNMRELTENQIQKYQKRVSANS</sequence>
<dbReference type="PANTHER" id="PTHR43000">
    <property type="entry name" value="DTDP-D-GLUCOSE 4,6-DEHYDRATASE-RELATED"/>
    <property type="match status" value="1"/>
</dbReference>
<dbReference type="AlphaFoldDB" id="A0A2M7GA98"/>
<feature type="domain" description="NAD(P)-binding" evidence="1">
    <location>
        <begin position="15"/>
        <end position="326"/>
    </location>
</feature>
<accession>A0A2M7GA98</accession>
<dbReference type="Proteomes" id="UP000231019">
    <property type="component" value="Unassembled WGS sequence"/>
</dbReference>
<dbReference type="NCBIfam" id="TIGR02622">
    <property type="entry name" value="CDP_4_6_dhtase"/>
    <property type="match status" value="1"/>
</dbReference>
<gene>
    <name evidence="2" type="primary">rfbG</name>
    <name evidence="2" type="ORF">COW36_02875</name>
</gene>
<evidence type="ECO:0000313" key="3">
    <source>
        <dbReference type="Proteomes" id="UP000231019"/>
    </source>
</evidence>
<organism evidence="2 3">
    <name type="scientific">bacterium (Candidatus Blackallbacteria) CG17_big_fil_post_rev_8_21_14_2_50_48_46</name>
    <dbReference type="NCBI Taxonomy" id="2014261"/>
    <lineage>
        <taxon>Bacteria</taxon>
        <taxon>Candidatus Blackallbacteria</taxon>
    </lineage>
</organism>
<dbReference type="InterPro" id="IPR036291">
    <property type="entry name" value="NAD(P)-bd_dom_sf"/>
</dbReference>
<dbReference type="SUPFAM" id="SSF51735">
    <property type="entry name" value="NAD(P)-binding Rossmann-fold domains"/>
    <property type="match status" value="1"/>
</dbReference>
<dbReference type="Gene3D" id="3.90.25.10">
    <property type="entry name" value="UDP-galactose 4-epimerase, domain 1"/>
    <property type="match status" value="1"/>
</dbReference>
<proteinExistence type="predicted"/>
<comment type="caution">
    <text evidence="2">The sequence shown here is derived from an EMBL/GenBank/DDBJ whole genome shotgun (WGS) entry which is preliminary data.</text>
</comment>
<dbReference type="Gene3D" id="3.40.50.720">
    <property type="entry name" value="NAD(P)-binding Rossmann-like Domain"/>
    <property type="match status" value="1"/>
</dbReference>
<dbReference type="InterPro" id="IPR016040">
    <property type="entry name" value="NAD(P)-bd_dom"/>
</dbReference>
<evidence type="ECO:0000313" key="2">
    <source>
        <dbReference type="EMBL" id="PIW19071.1"/>
    </source>
</evidence>
<protein>
    <submittedName>
        <fullName evidence="2">CDP-glucose 4,6-dehydratase</fullName>
    </submittedName>
</protein>
<dbReference type="CDD" id="cd05252">
    <property type="entry name" value="CDP_GD_SDR_e"/>
    <property type="match status" value="1"/>
</dbReference>
<reference evidence="2 3" key="1">
    <citation type="submission" date="2017-09" db="EMBL/GenBank/DDBJ databases">
        <title>Depth-based differentiation of microbial function through sediment-hosted aquifers and enrichment of novel symbionts in the deep terrestrial subsurface.</title>
        <authorList>
            <person name="Probst A.J."/>
            <person name="Ladd B."/>
            <person name="Jarett J.K."/>
            <person name="Geller-Mcgrath D.E."/>
            <person name="Sieber C.M."/>
            <person name="Emerson J.B."/>
            <person name="Anantharaman K."/>
            <person name="Thomas B.C."/>
            <person name="Malmstrom R."/>
            <person name="Stieglmeier M."/>
            <person name="Klingl A."/>
            <person name="Woyke T."/>
            <person name="Ryan C.M."/>
            <person name="Banfield J.F."/>
        </authorList>
    </citation>
    <scope>NUCLEOTIDE SEQUENCE [LARGE SCALE GENOMIC DNA]</scope>
    <source>
        <strain evidence="2">CG17_big_fil_post_rev_8_21_14_2_50_48_46</strain>
    </source>
</reference>